<dbReference type="PROSITE" id="PS50088">
    <property type="entry name" value="ANK_REPEAT"/>
    <property type="match status" value="1"/>
</dbReference>
<dbReference type="AlphaFoldDB" id="A0A9P4HL28"/>
<sequence>MLSCPKILRITKDSQTLILEAAASLEDLGMFNFLKAKGFNLNILNLWGIGSAVAAAANNSSTKLIIQLLDTHVDINGIAFGLGSSDLDGEFFIPEKRLKGIHGFAALHVAVRNNDEMLTRLLLYYGANANQYCCVYPYNWLLGMVKS</sequence>
<feature type="repeat" description="ANK" evidence="1">
    <location>
        <begin position="102"/>
        <end position="130"/>
    </location>
</feature>
<accession>A0A9P4HL28</accession>
<evidence type="ECO:0008006" key="4">
    <source>
        <dbReference type="Google" id="ProtNLM"/>
    </source>
</evidence>
<dbReference type="EMBL" id="ML978157">
    <property type="protein sequence ID" value="KAF2035495.1"/>
    <property type="molecule type" value="Genomic_DNA"/>
</dbReference>
<dbReference type="InterPro" id="IPR002110">
    <property type="entry name" value="Ankyrin_rpt"/>
</dbReference>
<evidence type="ECO:0000313" key="3">
    <source>
        <dbReference type="Proteomes" id="UP000799777"/>
    </source>
</evidence>
<dbReference type="Pfam" id="PF12796">
    <property type="entry name" value="Ank_2"/>
    <property type="match status" value="1"/>
</dbReference>
<keyword evidence="1" id="KW-0040">ANK repeat</keyword>
<dbReference type="PROSITE" id="PS50297">
    <property type="entry name" value="ANK_REP_REGION"/>
    <property type="match status" value="1"/>
</dbReference>
<name>A0A9P4HL28_9PLEO</name>
<evidence type="ECO:0000313" key="2">
    <source>
        <dbReference type="EMBL" id="KAF2035495.1"/>
    </source>
</evidence>
<dbReference type="OrthoDB" id="546434at2759"/>
<evidence type="ECO:0000256" key="1">
    <source>
        <dbReference type="PROSITE-ProRule" id="PRU00023"/>
    </source>
</evidence>
<comment type="caution">
    <text evidence="2">The sequence shown here is derived from an EMBL/GenBank/DDBJ whole genome shotgun (WGS) entry which is preliminary data.</text>
</comment>
<dbReference type="Proteomes" id="UP000799777">
    <property type="component" value="Unassembled WGS sequence"/>
</dbReference>
<keyword evidence="3" id="KW-1185">Reference proteome</keyword>
<dbReference type="Gene3D" id="1.25.40.20">
    <property type="entry name" value="Ankyrin repeat-containing domain"/>
    <property type="match status" value="1"/>
</dbReference>
<dbReference type="InterPro" id="IPR036770">
    <property type="entry name" value="Ankyrin_rpt-contain_sf"/>
</dbReference>
<protein>
    <recommendedName>
        <fullName evidence="4">Ankyrin repeat protein</fullName>
    </recommendedName>
</protein>
<dbReference type="SUPFAM" id="SSF48403">
    <property type="entry name" value="Ankyrin repeat"/>
    <property type="match status" value="1"/>
</dbReference>
<reference evidence="2" key="1">
    <citation type="journal article" date="2020" name="Stud. Mycol.">
        <title>101 Dothideomycetes genomes: a test case for predicting lifestyles and emergence of pathogens.</title>
        <authorList>
            <person name="Haridas S."/>
            <person name="Albert R."/>
            <person name="Binder M."/>
            <person name="Bloem J."/>
            <person name="Labutti K."/>
            <person name="Salamov A."/>
            <person name="Andreopoulos B."/>
            <person name="Baker S."/>
            <person name="Barry K."/>
            <person name="Bills G."/>
            <person name="Bluhm B."/>
            <person name="Cannon C."/>
            <person name="Castanera R."/>
            <person name="Culley D."/>
            <person name="Daum C."/>
            <person name="Ezra D."/>
            <person name="Gonzalez J."/>
            <person name="Henrissat B."/>
            <person name="Kuo A."/>
            <person name="Liang C."/>
            <person name="Lipzen A."/>
            <person name="Lutzoni F."/>
            <person name="Magnuson J."/>
            <person name="Mondo S."/>
            <person name="Nolan M."/>
            <person name="Ohm R."/>
            <person name="Pangilinan J."/>
            <person name="Park H.-J."/>
            <person name="Ramirez L."/>
            <person name="Alfaro M."/>
            <person name="Sun H."/>
            <person name="Tritt A."/>
            <person name="Yoshinaga Y."/>
            <person name="Zwiers L.-H."/>
            <person name="Turgeon B."/>
            <person name="Goodwin S."/>
            <person name="Spatafora J."/>
            <person name="Crous P."/>
            <person name="Grigoriev I."/>
        </authorList>
    </citation>
    <scope>NUCLEOTIDE SEQUENCE</scope>
    <source>
        <strain evidence="2">CBS 110217</strain>
    </source>
</reference>
<dbReference type="SMART" id="SM00248">
    <property type="entry name" value="ANK"/>
    <property type="match status" value="2"/>
</dbReference>
<organism evidence="2 3">
    <name type="scientific">Setomelanomma holmii</name>
    <dbReference type="NCBI Taxonomy" id="210430"/>
    <lineage>
        <taxon>Eukaryota</taxon>
        <taxon>Fungi</taxon>
        <taxon>Dikarya</taxon>
        <taxon>Ascomycota</taxon>
        <taxon>Pezizomycotina</taxon>
        <taxon>Dothideomycetes</taxon>
        <taxon>Pleosporomycetidae</taxon>
        <taxon>Pleosporales</taxon>
        <taxon>Pleosporineae</taxon>
        <taxon>Phaeosphaeriaceae</taxon>
        <taxon>Setomelanomma</taxon>
    </lineage>
</organism>
<proteinExistence type="predicted"/>
<gene>
    <name evidence="2" type="ORF">EK21DRAFT_107021</name>
</gene>